<evidence type="ECO:0000313" key="4">
    <source>
        <dbReference type="Proteomes" id="UP001163846"/>
    </source>
</evidence>
<accession>A0AA38P2T5</accession>
<feature type="compositionally biased region" description="Basic and acidic residues" evidence="1">
    <location>
        <begin position="59"/>
        <end position="69"/>
    </location>
</feature>
<gene>
    <name evidence="3" type="ORF">F5878DRAFT_644494</name>
</gene>
<keyword evidence="2" id="KW-0732">Signal</keyword>
<feature type="chain" id="PRO_5041341725" evidence="2">
    <location>
        <begin position="22"/>
        <end position="267"/>
    </location>
</feature>
<proteinExistence type="predicted"/>
<dbReference type="Proteomes" id="UP001163846">
    <property type="component" value="Unassembled WGS sequence"/>
</dbReference>
<comment type="caution">
    <text evidence="3">The sequence shown here is derived from an EMBL/GenBank/DDBJ whole genome shotgun (WGS) entry which is preliminary data.</text>
</comment>
<evidence type="ECO:0000256" key="1">
    <source>
        <dbReference type="SAM" id="MobiDB-lite"/>
    </source>
</evidence>
<dbReference type="EMBL" id="MU806431">
    <property type="protein sequence ID" value="KAJ3835249.1"/>
    <property type="molecule type" value="Genomic_DNA"/>
</dbReference>
<evidence type="ECO:0000313" key="3">
    <source>
        <dbReference type="EMBL" id="KAJ3835249.1"/>
    </source>
</evidence>
<dbReference type="AlphaFoldDB" id="A0AA38P2T5"/>
<protein>
    <submittedName>
        <fullName evidence="3">Uncharacterized protein</fullName>
    </submittedName>
</protein>
<reference evidence="3" key="1">
    <citation type="submission" date="2022-08" db="EMBL/GenBank/DDBJ databases">
        <authorList>
            <consortium name="DOE Joint Genome Institute"/>
            <person name="Min B."/>
            <person name="Riley R."/>
            <person name="Sierra-Patev S."/>
            <person name="Naranjo-Ortiz M."/>
            <person name="Looney B."/>
            <person name="Konkel Z."/>
            <person name="Slot J.C."/>
            <person name="Sakamoto Y."/>
            <person name="Steenwyk J.L."/>
            <person name="Rokas A."/>
            <person name="Carro J."/>
            <person name="Camarero S."/>
            <person name="Ferreira P."/>
            <person name="Molpeceres G."/>
            <person name="Ruiz-Duenas F.J."/>
            <person name="Serrano A."/>
            <person name="Henrissat B."/>
            <person name="Drula E."/>
            <person name="Hughes K.W."/>
            <person name="Mata J.L."/>
            <person name="Ishikawa N.K."/>
            <person name="Vargas-Isla R."/>
            <person name="Ushijima S."/>
            <person name="Smith C.A."/>
            <person name="Ahrendt S."/>
            <person name="Andreopoulos W."/>
            <person name="He G."/>
            <person name="Labutti K."/>
            <person name="Lipzen A."/>
            <person name="Ng V."/>
            <person name="Sandor L."/>
            <person name="Barry K."/>
            <person name="Martinez A.T."/>
            <person name="Xiao Y."/>
            <person name="Gibbons J.G."/>
            <person name="Terashima K."/>
            <person name="Hibbett D.S."/>
            <person name="Grigoriev I.V."/>
        </authorList>
    </citation>
    <scope>NUCLEOTIDE SEQUENCE</scope>
    <source>
        <strain evidence="3">TFB9207</strain>
    </source>
</reference>
<organism evidence="3 4">
    <name type="scientific">Lentinula raphanica</name>
    <dbReference type="NCBI Taxonomy" id="153919"/>
    <lineage>
        <taxon>Eukaryota</taxon>
        <taxon>Fungi</taxon>
        <taxon>Dikarya</taxon>
        <taxon>Basidiomycota</taxon>
        <taxon>Agaricomycotina</taxon>
        <taxon>Agaricomycetes</taxon>
        <taxon>Agaricomycetidae</taxon>
        <taxon>Agaricales</taxon>
        <taxon>Marasmiineae</taxon>
        <taxon>Omphalotaceae</taxon>
        <taxon>Lentinula</taxon>
    </lineage>
</organism>
<feature type="signal peptide" evidence="2">
    <location>
        <begin position="1"/>
        <end position="21"/>
    </location>
</feature>
<name>A0AA38P2T5_9AGAR</name>
<evidence type="ECO:0000256" key="2">
    <source>
        <dbReference type="SAM" id="SignalP"/>
    </source>
</evidence>
<feature type="region of interest" description="Disordered" evidence="1">
    <location>
        <begin position="52"/>
        <end position="83"/>
    </location>
</feature>
<keyword evidence="4" id="KW-1185">Reference proteome</keyword>
<sequence>MQLLLRPFLFVGILLLAKTTAVPVSSRCSTSSHPGDGEAGACLAVRTLPTPRRPFPADGKGKATCDIRHYPAPTSPPSEGPFSQYDDQVSEALKILWTPDFWVETEATSDESLWVPSATVSDDQFSELVRTFLFDRKEDVTLVAVTEVSTGTILHVVVFEGNSFDKGHVVFRPGEIFFHFAKGKYWFPGSEETKMSFPTYKMREIKKPNSDGHFVTYLRPCHREPAQIQPPPESQPPTVQRNRNSRECSIGFMFSFITFQPFRKAYK</sequence>